<evidence type="ECO:0000256" key="4">
    <source>
        <dbReference type="SAM" id="Coils"/>
    </source>
</evidence>
<dbReference type="OrthoDB" id="16772at2759"/>
<keyword evidence="6" id="KW-1185">Reference proteome</keyword>
<comment type="similarity">
    <text evidence="1">Belongs to the ATG14 family.</text>
</comment>
<dbReference type="STRING" id="658196.A0A397TJ18"/>
<dbReference type="GO" id="GO:0000149">
    <property type="term" value="F:SNARE binding"/>
    <property type="evidence" value="ECO:0007669"/>
    <property type="project" value="TreeGrafter"/>
</dbReference>
<evidence type="ECO:0000256" key="1">
    <source>
        <dbReference type="ARBA" id="ARBA00009574"/>
    </source>
</evidence>
<dbReference type="GO" id="GO:0032991">
    <property type="term" value="C:protein-containing complex"/>
    <property type="evidence" value="ECO:0007669"/>
    <property type="project" value="UniProtKB-ARBA"/>
</dbReference>
<evidence type="ECO:0000313" key="5">
    <source>
        <dbReference type="EMBL" id="RIA96936.1"/>
    </source>
</evidence>
<dbReference type="PANTHER" id="PTHR15157">
    <property type="entry name" value="UV RADIATION RESISTANCE-ASSOCIATED GENE PROTEIN"/>
    <property type="match status" value="1"/>
</dbReference>
<dbReference type="InterPro" id="IPR018791">
    <property type="entry name" value="UV_resistance/autophagy_Atg14"/>
</dbReference>
<keyword evidence="3 4" id="KW-0175">Coiled coil</keyword>
<name>A0A397TJ18_9GLOM</name>
<dbReference type="Pfam" id="PF10186">
    <property type="entry name" value="ATG14"/>
    <property type="match status" value="1"/>
</dbReference>
<dbReference type="GO" id="GO:0005768">
    <property type="term" value="C:endosome"/>
    <property type="evidence" value="ECO:0007669"/>
    <property type="project" value="TreeGrafter"/>
</dbReference>
<accession>A0A397TJ18</accession>
<dbReference type="GO" id="GO:0035493">
    <property type="term" value="P:SNARE complex assembly"/>
    <property type="evidence" value="ECO:0007669"/>
    <property type="project" value="TreeGrafter"/>
</dbReference>
<evidence type="ECO:0000256" key="2">
    <source>
        <dbReference type="ARBA" id="ARBA00013807"/>
    </source>
</evidence>
<evidence type="ECO:0000256" key="3">
    <source>
        <dbReference type="ARBA" id="ARBA00023054"/>
    </source>
</evidence>
<proteinExistence type="inferred from homology"/>
<gene>
    <name evidence="5" type="ORF">C1645_753874</name>
</gene>
<organism evidence="5 6">
    <name type="scientific">Glomus cerebriforme</name>
    <dbReference type="NCBI Taxonomy" id="658196"/>
    <lineage>
        <taxon>Eukaryota</taxon>
        <taxon>Fungi</taxon>
        <taxon>Fungi incertae sedis</taxon>
        <taxon>Mucoromycota</taxon>
        <taxon>Glomeromycotina</taxon>
        <taxon>Glomeromycetes</taxon>
        <taxon>Glomerales</taxon>
        <taxon>Glomeraceae</taxon>
        <taxon>Glomus</taxon>
    </lineage>
</organism>
<dbReference type="GO" id="GO:0000323">
    <property type="term" value="C:lytic vacuole"/>
    <property type="evidence" value="ECO:0007669"/>
    <property type="project" value="TreeGrafter"/>
</dbReference>
<dbReference type="Proteomes" id="UP000265703">
    <property type="component" value="Unassembled WGS sequence"/>
</dbReference>
<dbReference type="EMBL" id="QKYT01000037">
    <property type="protein sequence ID" value="RIA96936.1"/>
    <property type="molecule type" value="Genomic_DNA"/>
</dbReference>
<dbReference type="AlphaFoldDB" id="A0A397TJ18"/>
<evidence type="ECO:0000313" key="6">
    <source>
        <dbReference type="Proteomes" id="UP000265703"/>
    </source>
</evidence>
<feature type="coiled-coil region" evidence="4">
    <location>
        <begin position="23"/>
        <end position="107"/>
    </location>
</feature>
<dbReference type="PANTHER" id="PTHR15157:SF13">
    <property type="entry name" value="AUTOPHAGY-RELATED PROTEIN 14"/>
    <property type="match status" value="1"/>
</dbReference>
<sequence>MECQLCHNYNRKFCCTTCLREKLRSYNAELKQITQVKQQKIERANKFLSGSMRNLQISLADKHARLQKLNNLEIEINKRKEEIIRDRQEIDARKKNLQARKQVLLNSHDCFKKLKSHQRTVITKDIDNIKEKWRNAHQFLIQSRKVLISELVSIFDLKKLNDYETKFYQNNGILSGGGVNNLISSTNGKFDDDSEYSIAGRTLPKKADFTRYPLEEINTAVGHVIHILGLIAHYLGIKLPFTLVNRGSNSYAEGSLNEIAGSKRPPLFLTAENLESFTVGMAMLNYNIAYLCHTQGIEIPYHKVPHTLHNLFLCCNTSNLGRYGHLTALNRIPDQSFNLDFQEVVRIMLARRNNLNTKNDLLINNIKGTTLNDYFEGDNEDDNENEDGETWVLCDTV</sequence>
<reference evidence="5 6" key="1">
    <citation type="submission" date="2018-06" db="EMBL/GenBank/DDBJ databases">
        <title>Comparative genomics reveals the genomic features of Rhizophagus irregularis, R. cerebriforme, R. diaphanum and Gigaspora rosea, and their symbiotic lifestyle signature.</title>
        <authorList>
            <person name="Morin E."/>
            <person name="San Clemente H."/>
            <person name="Chen E.C.H."/>
            <person name="De La Providencia I."/>
            <person name="Hainaut M."/>
            <person name="Kuo A."/>
            <person name="Kohler A."/>
            <person name="Murat C."/>
            <person name="Tang N."/>
            <person name="Roy S."/>
            <person name="Loubradou J."/>
            <person name="Henrissat B."/>
            <person name="Grigoriev I.V."/>
            <person name="Corradi N."/>
            <person name="Roux C."/>
            <person name="Martin F.M."/>
        </authorList>
    </citation>
    <scope>NUCLEOTIDE SEQUENCE [LARGE SCALE GENOMIC DNA]</scope>
    <source>
        <strain evidence="5 6">DAOM 227022</strain>
    </source>
</reference>
<protein>
    <recommendedName>
        <fullName evidence="2">Autophagy-related protein 14</fullName>
    </recommendedName>
</protein>
<comment type="caution">
    <text evidence="5">The sequence shown here is derived from an EMBL/GenBank/DDBJ whole genome shotgun (WGS) entry which is preliminary data.</text>
</comment>